<dbReference type="EMBL" id="DF237063">
    <property type="protein sequence ID" value="GAQ82526.1"/>
    <property type="molecule type" value="Genomic_DNA"/>
</dbReference>
<organism evidence="3 4">
    <name type="scientific">Klebsormidium nitens</name>
    <name type="common">Green alga</name>
    <name type="synonym">Ulothrix nitens</name>
    <dbReference type="NCBI Taxonomy" id="105231"/>
    <lineage>
        <taxon>Eukaryota</taxon>
        <taxon>Viridiplantae</taxon>
        <taxon>Streptophyta</taxon>
        <taxon>Klebsormidiophyceae</taxon>
        <taxon>Klebsormidiales</taxon>
        <taxon>Klebsormidiaceae</taxon>
        <taxon>Klebsormidium</taxon>
    </lineage>
</organism>
<dbReference type="CDD" id="cd00519">
    <property type="entry name" value="Lipase_3"/>
    <property type="match status" value="1"/>
</dbReference>
<accession>A0A1Y1I176</accession>
<sequence length="571" mass="59647">MAATSGEESSTTVGSVTGRQYDLRALADPLFQFYRRSFPPSTPTRDGEQVPRSAVTTLAAVASSIKRGAEGMGRWGLSELTLGLYKLSQRHAAEGAEDAIGGTPVNNRGELETLLSWLYIANAAYERDKQGVSKISTLSEEQIVKVSLISSVHKPAYYLAVDHSKRCVILCVRGTWTATDVLTDMSLASEPFTGPSHSDGGRSGQLDSPAAGISGYAHHGMLEAAKWLAENESKNLRALLTRHQGYDLVLCGHSLGAGTAALLAMLLHGWNGSADSQTRLGVPSSVIRAVLFAAPPVVSRQLAEAATSFVTTVVLQDDVIARVCPATLEDLRGEILATDWSHVLKEGEMKTKVVAALASTRDTLHPHVKAAEKAAGLKEGALASAGSSIAKIVFAKGAARAIGPRVSKGFGYLGTAAAIAAAVGGSVYDSMAAAGDPPRQASASEAGPSDGATAPASNGGAASGEVARSGSGGAVPVSAEEAERRRLFVPGLQYHIVRRPAIVGTEKKDERNGKGAEEGVGEGSEKVRHSLFRGDDPSRRFGRIVLTNTMLADHSCPAYAEGLQDALRTCV</sequence>
<reference evidence="3 4" key="1">
    <citation type="journal article" date="2014" name="Nat. Commun.">
        <title>Klebsormidium flaccidum genome reveals primary factors for plant terrestrial adaptation.</title>
        <authorList>
            <person name="Hori K."/>
            <person name="Maruyama F."/>
            <person name="Fujisawa T."/>
            <person name="Togashi T."/>
            <person name="Yamamoto N."/>
            <person name="Seo M."/>
            <person name="Sato S."/>
            <person name="Yamada T."/>
            <person name="Mori H."/>
            <person name="Tajima N."/>
            <person name="Moriyama T."/>
            <person name="Ikeuchi M."/>
            <person name="Watanabe M."/>
            <person name="Wada H."/>
            <person name="Kobayashi K."/>
            <person name="Saito M."/>
            <person name="Masuda T."/>
            <person name="Sasaki-Sekimoto Y."/>
            <person name="Mashiguchi K."/>
            <person name="Awai K."/>
            <person name="Shimojima M."/>
            <person name="Masuda S."/>
            <person name="Iwai M."/>
            <person name="Nobusawa T."/>
            <person name="Narise T."/>
            <person name="Kondo S."/>
            <person name="Saito H."/>
            <person name="Sato R."/>
            <person name="Murakawa M."/>
            <person name="Ihara Y."/>
            <person name="Oshima-Yamada Y."/>
            <person name="Ohtaka K."/>
            <person name="Satoh M."/>
            <person name="Sonobe K."/>
            <person name="Ishii M."/>
            <person name="Ohtani R."/>
            <person name="Kanamori-Sato M."/>
            <person name="Honoki R."/>
            <person name="Miyazaki D."/>
            <person name="Mochizuki H."/>
            <person name="Umetsu J."/>
            <person name="Higashi K."/>
            <person name="Shibata D."/>
            <person name="Kamiya Y."/>
            <person name="Sato N."/>
            <person name="Nakamura Y."/>
            <person name="Tabata S."/>
            <person name="Ida S."/>
            <person name="Kurokawa K."/>
            <person name="Ohta H."/>
        </authorList>
    </citation>
    <scope>NUCLEOTIDE SEQUENCE [LARGE SCALE GENOMIC DNA]</scope>
    <source>
        <strain evidence="3 4">NIES-2285</strain>
    </source>
</reference>
<protein>
    <recommendedName>
        <fullName evidence="2">Fungal lipase-type domain-containing protein</fullName>
    </recommendedName>
</protein>
<evidence type="ECO:0000313" key="3">
    <source>
        <dbReference type="EMBL" id="GAQ82526.1"/>
    </source>
</evidence>
<dbReference type="InterPro" id="IPR002921">
    <property type="entry name" value="Fungal_lipase-type"/>
</dbReference>
<dbReference type="OrthoDB" id="438440at2759"/>
<dbReference type="InterPro" id="IPR029058">
    <property type="entry name" value="AB_hydrolase_fold"/>
</dbReference>
<name>A0A1Y1I176_KLENI</name>
<feature type="region of interest" description="Disordered" evidence="1">
    <location>
        <begin position="433"/>
        <end position="479"/>
    </location>
</feature>
<feature type="region of interest" description="Disordered" evidence="1">
    <location>
        <begin position="505"/>
        <end position="534"/>
    </location>
</feature>
<dbReference type="Pfam" id="PF01764">
    <property type="entry name" value="Lipase_3"/>
    <property type="match status" value="1"/>
</dbReference>
<evidence type="ECO:0000256" key="1">
    <source>
        <dbReference type="SAM" id="MobiDB-lite"/>
    </source>
</evidence>
<keyword evidence="4" id="KW-1185">Reference proteome</keyword>
<feature type="domain" description="Fungal lipase-type" evidence="2">
    <location>
        <begin position="170"/>
        <end position="326"/>
    </location>
</feature>
<evidence type="ECO:0000259" key="2">
    <source>
        <dbReference type="Pfam" id="PF01764"/>
    </source>
</evidence>
<dbReference type="PANTHER" id="PTHR47418">
    <property type="entry name" value="ALPHA/BETA-HYDROLASES SUPERFAMILY PROTEIN"/>
    <property type="match status" value="1"/>
</dbReference>
<dbReference type="GO" id="GO:0006629">
    <property type="term" value="P:lipid metabolic process"/>
    <property type="evidence" value="ECO:0007669"/>
    <property type="project" value="InterPro"/>
</dbReference>
<evidence type="ECO:0000313" key="4">
    <source>
        <dbReference type="Proteomes" id="UP000054558"/>
    </source>
</evidence>
<dbReference type="Proteomes" id="UP000054558">
    <property type="component" value="Unassembled WGS sequence"/>
</dbReference>
<dbReference type="Gene3D" id="3.40.50.1820">
    <property type="entry name" value="alpha/beta hydrolase"/>
    <property type="match status" value="1"/>
</dbReference>
<dbReference type="SUPFAM" id="SSF53474">
    <property type="entry name" value="alpha/beta-Hydrolases"/>
    <property type="match status" value="1"/>
</dbReference>
<gene>
    <name evidence="3" type="ORF">KFL_001140140</name>
</gene>
<dbReference type="AlphaFoldDB" id="A0A1Y1I176"/>
<dbReference type="OMA" id="CDRERTE"/>
<proteinExistence type="predicted"/>